<dbReference type="GO" id="GO:0005737">
    <property type="term" value="C:cytoplasm"/>
    <property type="evidence" value="ECO:0007669"/>
    <property type="project" value="TreeGrafter"/>
</dbReference>
<gene>
    <name evidence="4" type="primary">lys</name>
    <name evidence="4" type="ordered locus">CHU_2707</name>
</gene>
<keyword evidence="1 4" id="KW-0560">Oxidoreductase</keyword>
<dbReference type="InterPro" id="IPR005097">
    <property type="entry name" value="Sacchrp_dh_NADP-bd"/>
</dbReference>
<dbReference type="Proteomes" id="UP000001822">
    <property type="component" value="Chromosome"/>
</dbReference>
<dbReference type="EMBL" id="CP000383">
    <property type="protein sequence ID" value="ABG59958.1"/>
    <property type="molecule type" value="Genomic_DNA"/>
</dbReference>
<dbReference type="PANTHER" id="PTHR11133:SF22">
    <property type="entry name" value="ALPHA-AMINOADIPIC SEMIALDEHYDE SYNTHASE, MITOCHONDRIAL"/>
    <property type="match status" value="1"/>
</dbReference>
<dbReference type="Gene3D" id="3.40.50.720">
    <property type="entry name" value="NAD(P)-binding Rossmann-like Domain"/>
    <property type="match status" value="1"/>
</dbReference>
<proteinExistence type="predicted"/>
<dbReference type="Gene3D" id="1.10.1870.10">
    <property type="entry name" value="Domain 3, Saccharopine reductase"/>
    <property type="match status" value="1"/>
</dbReference>
<feature type="domain" description="Saccharopine dehydrogenase NADP binding" evidence="2">
    <location>
        <begin position="8"/>
        <end position="116"/>
    </location>
</feature>
<dbReference type="KEGG" id="chu:CHU_2707"/>
<dbReference type="SUPFAM" id="SSF51735">
    <property type="entry name" value="NAD(P)-binding Rossmann-fold domains"/>
    <property type="match status" value="1"/>
</dbReference>
<name>A0A6N4SUB4_CYTH3</name>
<dbReference type="Gene3D" id="3.30.360.10">
    <property type="entry name" value="Dihydrodipicolinate Reductase, domain 2"/>
    <property type="match status" value="1"/>
</dbReference>
<dbReference type="Pfam" id="PF16653">
    <property type="entry name" value="Sacchrp_dh_C"/>
    <property type="match status" value="1"/>
</dbReference>
<evidence type="ECO:0000256" key="1">
    <source>
        <dbReference type="ARBA" id="ARBA00023002"/>
    </source>
</evidence>
<sequence length="439" mass="49067">MQQILILGVGRSTYYLLKYLHDVLIPAGIRVKAIDLQQALIDNRQQEFPAIHFMQSEINPQSIATCIRDTDLVVSMLPPAFHLMVAELCIQQNKHFFTASYVSPEIKALHEEAKKRDLLFLMECGLDPGIDHMSALSLIDTLKSGGAAITSFESFTGGLVHPSYTNPPWNYKVSWNPRNVVLAGQGNPAQYLKDGTIQSVPYNKLFMQPSSWKLSGEQIYEGYPNRDSLNYRSLYALEQAGTFVRGTLRYPGYCFGWNCLIQLGLTDDTNMLPEDPARTGRSFLKNMLSVDDAVLEKELPGRCANNADALKYIQALGLFNETPIYTGAGTAAQILQTIIEQKWKMLPADKDRIVMIHRIKYNADGKKHVIQSSLVVDGEDAERTAMAKTVGLPLAIAIDLFLHNRISLRGVVIPVTKELYGPILQKLTAFGVVFNERNE</sequence>
<dbReference type="GO" id="GO:0019878">
    <property type="term" value="P:lysine biosynthetic process via aminoadipic acid"/>
    <property type="evidence" value="ECO:0007669"/>
    <property type="project" value="TreeGrafter"/>
</dbReference>
<dbReference type="SUPFAM" id="SSF55347">
    <property type="entry name" value="Glyceraldehyde-3-phosphate dehydrogenase-like, C-terminal domain"/>
    <property type="match status" value="1"/>
</dbReference>
<evidence type="ECO:0000313" key="5">
    <source>
        <dbReference type="Proteomes" id="UP000001822"/>
    </source>
</evidence>
<accession>A0A6N4SUB4</accession>
<dbReference type="EC" id="1.5.1.7" evidence="4"/>
<dbReference type="Pfam" id="PF03435">
    <property type="entry name" value="Sacchrp_dh_NADP"/>
    <property type="match status" value="1"/>
</dbReference>
<keyword evidence="5" id="KW-1185">Reference proteome</keyword>
<dbReference type="GO" id="GO:0004754">
    <property type="term" value="F:saccharopine dehydrogenase (NAD+, L-lysine-forming) activity"/>
    <property type="evidence" value="ECO:0007669"/>
    <property type="project" value="UniProtKB-EC"/>
</dbReference>
<evidence type="ECO:0000259" key="3">
    <source>
        <dbReference type="Pfam" id="PF16653"/>
    </source>
</evidence>
<dbReference type="PANTHER" id="PTHR11133">
    <property type="entry name" value="SACCHAROPINE DEHYDROGENASE"/>
    <property type="match status" value="1"/>
</dbReference>
<dbReference type="InterPro" id="IPR032095">
    <property type="entry name" value="Sacchrp_dh-like_C"/>
</dbReference>
<dbReference type="InterPro" id="IPR051168">
    <property type="entry name" value="AASS"/>
</dbReference>
<dbReference type="InterPro" id="IPR036291">
    <property type="entry name" value="NAD(P)-bd_dom_sf"/>
</dbReference>
<feature type="domain" description="Saccharopine dehydrogenase-like C-terminal" evidence="3">
    <location>
        <begin position="125"/>
        <end position="431"/>
    </location>
</feature>
<dbReference type="RefSeq" id="WP_011586068.1">
    <property type="nucleotide sequence ID" value="NC_008255.1"/>
</dbReference>
<protein>
    <submittedName>
        <fullName evidence="4">Possible saccharopine dehydrogenase</fullName>
        <ecNumber evidence="4">1.5.1.7</ecNumber>
    </submittedName>
</protein>
<dbReference type="AlphaFoldDB" id="A0A6N4SUB4"/>
<reference evidence="4 5" key="1">
    <citation type="journal article" date="2007" name="Appl. Environ. Microbiol.">
        <title>Genome sequence of the cellulolytic gliding bacterium Cytophaga hutchinsonii.</title>
        <authorList>
            <person name="Xie G."/>
            <person name="Bruce D.C."/>
            <person name="Challacombe J.F."/>
            <person name="Chertkov O."/>
            <person name="Detter J.C."/>
            <person name="Gilna P."/>
            <person name="Han C.S."/>
            <person name="Lucas S."/>
            <person name="Misra M."/>
            <person name="Myers G.L."/>
            <person name="Richardson P."/>
            <person name="Tapia R."/>
            <person name="Thayer N."/>
            <person name="Thompson L.S."/>
            <person name="Brettin T.S."/>
            <person name="Henrissat B."/>
            <person name="Wilson D.B."/>
            <person name="McBride M.J."/>
        </authorList>
    </citation>
    <scope>NUCLEOTIDE SEQUENCE [LARGE SCALE GENOMIC DNA]</scope>
    <source>
        <strain evidence="5">ATCC 33406 / DSM 1761 / CIP 103989 / NBRC 15051 / NCIMB 9469 / D465</strain>
    </source>
</reference>
<evidence type="ECO:0000259" key="2">
    <source>
        <dbReference type="Pfam" id="PF03435"/>
    </source>
</evidence>
<organism evidence="4 5">
    <name type="scientific">Cytophaga hutchinsonii (strain ATCC 33406 / DSM 1761 / CIP 103989 / NBRC 15051 / NCIMB 9469 / D465)</name>
    <dbReference type="NCBI Taxonomy" id="269798"/>
    <lineage>
        <taxon>Bacteria</taxon>
        <taxon>Pseudomonadati</taxon>
        <taxon>Bacteroidota</taxon>
        <taxon>Cytophagia</taxon>
        <taxon>Cytophagales</taxon>
        <taxon>Cytophagaceae</taxon>
        <taxon>Cytophaga</taxon>
    </lineage>
</organism>
<evidence type="ECO:0000313" key="4">
    <source>
        <dbReference type="EMBL" id="ABG59958.1"/>
    </source>
</evidence>